<accession>A0AAN8IJH4</accession>
<reference evidence="1 2" key="1">
    <citation type="submission" date="2019-10" db="EMBL/GenBank/DDBJ databases">
        <title>Assembly and Annotation for the nematode Trichostrongylus colubriformis.</title>
        <authorList>
            <person name="Martin J."/>
        </authorList>
    </citation>
    <scope>NUCLEOTIDE SEQUENCE [LARGE SCALE GENOMIC DNA]</scope>
    <source>
        <strain evidence="1">G859</strain>
        <tissue evidence="1">Whole worm</tissue>
    </source>
</reference>
<sequence length="81" mass="8900">MRVLNEAMSGCYEKVMSDEENELKNDPDVNILLQDREKAKCAMLEIILSCPEFNPAVWGGEGTIRGIMGVGDALGKGNEVR</sequence>
<dbReference type="EMBL" id="WIXE01017557">
    <property type="protein sequence ID" value="KAK5971627.1"/>
    <property type="molecule type" value="Genomic_DNA"/>
</dbReference>
<comment type="caution">
    <text evidence="1">The sequence shown here is derived from an EMBL/GenBank/DDBJ whole genome shotgun (WGS) entry which is preliminary data.</text>
</comment>
<gene>
    <name evidence="1" type="ORF">GCK32_008017</name>
</gene>
<name>A0AAN8IJH4_TRICO</name>
<protein>
    <submittedName>
        <fullName evidence="1">Uncharacterized protein</fullName>
    </submittedName>
</protein>
<evidence type="ECO:0000313" key="1">
    <source>
        <dbReference type="EMBL" id="KAK5971627.1"/>
    </source>
</evidence>
<evidence type="ECO:0000313" key="2">
    <source>
        <dbReference type="Proteomes" id="UP001331761"/>
    </source>
</evidence>
<proteinExistence type="predicted"/>
<dbReference type="Proteomes" id="UP001331761">
    <property type="component" value="Unassembled WGS sequence"/>
</dbReference>
<feature type="non-terminal residue" evidence="1">
    <location>
        <position position="81"/>
    </location>
</feature>
<keyword evidence="2" id="KW-1185">Reference proteome</keyword>
<organism evidence="1 2">
    <name type="scientific">Trichostrongylus colubriformis</name>
    <name type="common">Black scour worm</name>
    <dbReference type="NCBI Taxonomy" id="6319"/>
    <lineage>
        <taxon>Eukaryota</taxon>
        <taxon>Metazoa</taxon>
        <taxon>Ecdysozoa</taxon>
        <taxon>Nematoda</taxon>
        <taxon>Chromadorea</taxon>
        <taxon>Rhabditida</taxon>
        <taxon>Rhabditina</taxon>
        <taxon>Rhabditomorpha</taxon>
        <taxon>Strongyloidea</taxon>
        <taxon>Trichostrongylidae</taxon>
        <taxon>Trichostrongylus</taxon>
    </lineage>
</organism>
<dbReference type="AlphaFoldDB" id="A0AAN8IJH4"/>